<accession>A0AAD9MIT2</accession>
<dbReference type="GO" id="GO:0000445">
    <property type="term" value="C:THO complex part of transcription export complex"/>
    <property type="evidence" value="ECO:0007669"/>
    <property type="project" value="TreeGrafter"/>
</dbReference>
<feature type="compositionally biased region" description="Pro residues" evidence="1">
    <location>
        <begin position="394"/>
        <end position="404"/>
    </location>
</feature>
<sequence length="668" mass="71266">MAASAYEERIRHATDGTIDALRRCSSAEEVANELLSLVAPDCQVNGAAPVKPLAPARLAFLTNVLTSVVGQIGNLAAEAGVLLMEYAIPSSANGQPAAPWLLDALLGLARSGAVHGGAPAALMEQVLEATPVNECAAPFGYLEAKLEAFRAPAVRQRASLTLQRACNTLLHRLSKSQDARLAGRVLLFLARLLPLMERSGVNLQGAFDVENATPVEEPEEGAEDSLGRPVDAAFYRSFWALQATFADPPSAVARWQEVRRGVRAALDRLREEPVALTEAAASSLHISAKYLSGPRLLSLQLRDATFRRHFLVQCLILFQFLRAPHPAKQAWPALKPRQLEDVQALEGAVTGRSRARPSTARALRPASRALREEEEWALWKQAGCPKEPFERPDAPPLAPLPAPLARPAKRRRPGPEAYYGVTLGTDELDRLWNLTEDNVSGLPAEDRGGFKTLGQLMEPVLDEMNDPDDSMGGGLSKSTTYSWRTLRAVSRVNLRAFVAAVQAGGDLQVAARVLYPSRCPPEPEPAGKPPLAPAEAKPGDGAGAADEAMAAQPAANLQSEDEAMEAPEPRASGDADSQAIEAPELRASGDADFLAVDAEGRANSSAQTSPLPTEPEQSESGELSSPGPGELRDTAGPDARRDEERLSEPEQPSGPASPSPDPSFDEPA</sequence>
<dbReference type="EMBL" id="JASFZW010000004">
    <property type="protein sequence ID" value="KAK2078857.1"/>
    <property type="molecule type" value="Genomic_DNA"/>
</dbReference>
<feature type="compositionally biased region" description="Pro residues" evidence="1">
    <location>
        <begin position="520"/>
        <end position="532"/>
    </location>
</feature>
<dbReference type="InterPro" id="IPR021861">
    <property type="entry name" value="THO_THOC1"/>
</dbReference>
<dbReference type="Proteomes" id="UP001255856">
    <property type="component" value="Unassembled WGS sequence"/>
</dbReference>
<feature type="compositionally biased region" description="Basic and acidic residues" evidence="1">
    <location>
        <begin position="630"/>
        <end position="648"/>
    </location>
</feature>
<protein>
    <recommendedName>
        <fullName evidence="4">THO complex subunit 1</fullName>
    </recommendedName>
</protein>
<name>A0AAD9MIT2_PROWI</name>
<dbReference type="AlphaFoldDB" id="A0AAD9MIT2"/>
<feature type="region of interest" description="Disordered" evidence="1">
    <location>
        <begin position="387"/>
        <end position="417"/>
    </location>
</feature>
<comment type="caution">
    <text evidence="2">The sequence shown here is derived from an EMBL/GenBank/DDBJ whole genome shotgun (WGS) entry which is preliminary data.</text>
</comment>
<evidence type="ECO:0000313" key="2">
    <source>
        <dbReference type="EMBL" id="KAK2078857.1"/>
    </source>
</evidence>
<proteinExistence type="predicted"/>
<keyword evidence="3" id="KW-1185">Reference proteome</keyword>
<evidence type="ECO:0008006" key="4">
    <source>
        <dbReference type="Google" id="ProtNLM"/>
    </source>
</evidence>
<reference evidence="2" key="1">
    <citation type="submission" date="2021-01" db="EMBL/GenBank/DDBJ databases">
        <authorList>
            <person name="Eckstrom K.M.E."/>
        </authorList>
    </citation>
    <scope>NUCLEOTIDE SEQUENCE</scope>
    <source>
        <strain evidence="2">UVCC 0001</strain>
    </source>
</reference>
<dbReference type="GO" id="GO:0006406">
    <property type="term" value="P:mRNA export from nucleus"/>
    <property type="evidence" value="ECO:0007669"/>
    <property type="project" value="TreeGrafter"/>
</dbReference>
<feature type="compositionally biased region" description="Polar residues" evidence="1">
    <location>
        <begin position="602"/>
        <end position="611"/>
    </location>
</feature>
<dbReference type="PANTHER" id="PTHR13265">
    <property type="entry name" value="THO COMPLEX SUBUNIT 1"/>
    <property type="match status" value="1"/>
</dbReference>
<evidence type="ECO:0000256" key="1">
    <source>
        <dbReference type="SAM" id="MobiDB-lite"/>
    </source>
</evidence>
<evidence type="ECO:0000313" key="3">
    <source>
        <dbReference type="Proteomes" id="UP001255856"/>
    </source>
</evidence>
<dbReference type="Pfam" id="PF11957">
    <property type="entry name" value="efThoc1"/>
    <property type="match status" value="2"/>
</dbReference>
<feature type="region of interest" description="Disordered" evidence="1">
    <location>
        <begin position="520"/>
        <end position="668"/>
    </location>
</feature>
<feature type="compositionally biased region" description="Low complexity" evidence="1">
    <location>
        <begin position="614"/>
        <end position="629"/>
    </location>
</feature>
<feature type="compositionally biased region" description="Low complexity" evidence="1">
    <location>
        <begin position="543"/>
        <end position="555"/>
    </location>
</feature>
<dbReference type="PANTHER" id="PTHR13265:SF0">
    <property type="entry name" value="HPR1"/>
    <property type="match status" value="1"/>
</dbReference>
<organism evidence="2 3">
    <name type="scientific">Prototheca wickerhamii</name>
    <dbReference type="NCBI Taxonomy" id="3111"/>
    <lineage>
        <taxon>Eukaryota</taxon>
        <taxon>Viridiplantae</taxon>
        <taxon>Chlorophyta</taxon>
        <taxon>core chlorophytes</taxon>
        <taxon>Trebouxiophyceae</taxon>
        <taxon>Chlorellales</taxon>
        <taxon>Chlorellaceae</taxon>
        <taxon>Prototheca</taxon>
    </lineage>
</organism>
<gene>
    <name evidence="2" type="ORF">QBZ16_003697</name>
</gene>